<dbReference type="RefSeq" id="WP_171224575.1">
    <property type="nucleotide sequence ID" value="NZ_CP053085.1"/>
</dbReference>
<dbReference type="InterPro" id="IPR038371">
    <property type="entry name" value="Cu_polyphenol_OxRdtase_sf"/>
</dbReference>
<dbReference type="GO" id="GO:0005507">
    <property type="term" value="F:copper ion binding"/>
    <property type="evidence" value="ECO:0007669"/>
    <property type="project" value="TreeGrafter"/>
</dbReference>
<evidence type="ECO:0000256" key="3">
    <source>
        <dbReference type="ARBA" id="ARBA00022679"/>
    </source>
</evidence>
<dbReference type="Gene3D" id="3.60.140.10">
    <property type="entry name" value="CNF1/YfiH-like putative cysteine hydrolases"/>
    <property type="match status" value="1"/>
</dbReference>
<reference evidence="10 11" key="1">
    <citation type="submission" date="2020-05" db="EMBL/GenBank/DDBJ databases">
        <title>Complete genome sequence of Gemmatimonas greenlandica TET16.</title>
        <authorList>
            <person name="Zeng Y."/>
        </authorList>
    </citation>
    <scope>NUCLEOTIDE SEQUENCE [LARGE SCALE GENOMIC DNA]</scope>
    <source>
        <strain evidence="10 11">TET16</strain>
    </source>
</reference>
<proteinExistence type="inferred from homology"/>
<evidence type="ECO:0000256" key="2">
    <source>
        <dbReference type="ARBA" id="ARBA00007353"/>
    </source>
</evidence>
<evidence type="ECO:0000256" key="1">
    <source>
        <dbReference type="ARBA" id="ARBA00000553"/>
    </source>
</evidence>
<dbReference type="PANTHER" id="PTHR30616:SF2">
    <property type="entry name" value="PURINE NUCLEOSIDE PHOSPHORYLASE LACC1"/>
    <property type="match status" value="1"/>
</dbReference>
<evidence type="ECO:0000313" key="10">
    <source>
        <dbReference type="EMBL" id="QJR35146.1"/>
    </source>
</evidence>
<dbReference type="AlphaFoldDB" id="A0A6M4INZ6"/>
<evidence type="ECO:0000256" key="4">
    <source>
        <dbReference type="ARBA" id="ARBA00022723"/>
    </source>
</evidence>
<dbReference type="GO" id="GO:0017061">
    <property type="term" value="F:S-methyl-5-thioadenosine phosphorylase activity"/>
    <property type="evidence" value="ECO:0007669"/>
    <property type="project" value="UniProtKB-EC"/>
</dbReference>
<comment type="catalytic activity">
    <reaction evidence="1">
        <text>inosine + phosphate = alpha-D-ribose 1-phosphate + hypoxanthine</text>
        <dbReference type="Rhea" id="RHEA:27646"/>
        <dbReference type="ChEBI" id="CHEBI:17368"/>
        <dbReference type="ChEBI" id="CHEBI:17596"/>
        <dbReference type="ChEBI" id="CHEBI:43474"/>
        <dbReference type="ChEBI" id="CHEBI:57720"/>
        <dbReference type="EC" id="2.4.2.1"/>
    </reaction>
    <physiologicalReaction direction="left-to-right" evidence="1">
        <dbReference type="Rhea" id="RHEA:27647"/>
    </physiologicalReaction>
</comment>
<dbReference type="InterPro" id="IPR003730">
    <property type="entry name" value="Cu_polyphenol_OxRdtase"/>
</dbReference>
<dbReference type="Pfam" id="PF02578">
    <property type="entry name" value="Cu-oxidase_4"/>
    <property type="match status" value="1"/>
</dbReference>
<sequence length="237" mass="25068">MSLAPLGSAESVPDMPDGVLAWTTTRADGSFGMGSQEPVADVMERWARLQEDLASLRIDRLATAHQVHGAVVERHDGSWRGWLRLRGVDGHVTNTPGTALAVTIADCTPVFVAHPRGAVAALHAGWRGTAARILDVGLDALTAMGYPADECVVHLGPSICGACYEVGSEVLSAVYGIPATGKGQLDVREVLREQARRRGVQQISASAACTRCHADRFFSHRGGDPGRQLGVIALQSS</sequence>
<evidence type="ECO:0000256" key="7">
    <source>
        <dbReference type="ARBA" id="ARBA00047989"/>
    </source>
</evidence>
<dbReference type="InterPro" id="IPR011324">
    <property type="entry name" value="Cytotoxic_necrot_fac-like_cat"/>
</dbReference>
<comment type="catalytic activity">
    <reaction evidence="9">
        <text>S-methyl-5'-thioadenosine + phosphate = 5-(methylsulfanyl)-alpha-D-ribose 1-phosphate + adenine</text>
        <dbReference type="Rhea" id="RHEA:11852"/>
        <dbReference type="ChEBI" id="CHEBI:16708"/>
        <dbReference type="ChEBI" id="CHEBI:17509"/>
        <dbReference type="ChEBI" id="CHEBI:43474"/>
        <dbReference type="ChEBI" id="CHEBI:58533"/>
        <dbReference type="EC" id="2.4.2.28"/>
    </reaction>
    <physiologicalReaction direction="left-to-right" evidence="9">
        <dbReference type="Rhea" id="RHEA:11853"/>
    </physiologicalReaction>
</comment>
<accession>A0A6M4INZ6</accession>
<keyword evidence="6" id="KW-0862">Zinc</keyword>
<name>A0A6M4INZ6_9BACT</name>
<evidence type="ECO:0000256" key="9">
    <source>
        <dbReference type="ARBA" id="ARBA00049893"/>
    </source>
</evidence>
<organism evidence="10 11">
    <name type="scientific">Gemmatimonas groenlandica</name>
    <dbReference type="NCBI Taxonomy" id="2732249"/>
    <lineage>
        <taxon>Bacteria</taxon>
        <taxon>Pseudomonadati</taxon>
        <taxon>Gemmatimonadota</taxon>
        <taxon>Gemmatimonadia</taxon>
        <taxon>Gemmatimonadales</taxon>
        <taxon>Gemmatimonadaceae</taxon>
        <taxon>Gemmatimonas</taxon>
    </lineage>
</organism>
<evidence type="ECO:0000313" key="11">
    <source>
        <dbReference type="Proteomes" id="UP000500938"/>
    </source>
</evidence>
<comment type="similarity">
    <text evidence="2">Belongs to the purine nucleoside phosphorylase YfiH/LACC1 family.</text>
</comment>
<keyword evidence="3" id="KW-0808">Transferase</keyword>
<dbReference type="PANTHER" id="PTHR30616">
    <property type="entry name" value="UNCHARACTERIZED PROTEIN YFIH"/>
    <property type="match status" value="1"/>
</dbReference>
<dbReference type="CDD" id="cd16833">
    <property type="entry name" value="YfiH"/>
    <property type="match status" value="1"/>
</dbReference>
<gene>
    <name evidence="10" type="ORF">HKW67_06325</name>
</gene>
<keyword evidence="5" id="KW-0378">Hydrolase</keyword>
<evidence type="ECO:0000256" key="6">
    <source>
        <dbReference type="ARBA" id="ARBA00022833"/>
    </source>
</evidence>
<evidence type="ECO:0000256" key="5">
    <source>
        <dbReference type="ARBA" id="ARBA00022801"/>
    </source>
</evidence>
<dbReference type="Proteomes" id="UP000500938">
    <property type="component" value="Chromosome"/>
</dbReference>
<comment type="catalytic activity">
    <reaction evidence="8">
        <text>adenosine + phosphate = alpha-D-ribose 1-phosphate + adenine</text>
        <dbReference type="Rhea" id="RHEA:27642"/>
        <dbReference type="ChEBI" id="CHEBI:16335"/>
        <dbReference type="ChEBI" id="CHEBI:16708"/>
        <dbReference type="ChEBI" id="CHEBI:43474"/>
        <dbReference type="ChEBI" id="CHEBI:57720"/>
        <dbReference type="EC" id="2.4.2.1"/>
    </reaction>
    <physiologicalReaction direction="left-to-right" evidence="8">
        <dbReference type="Rhea" id="RHEA:27643"/>
    </physiologicalReaction>
</comment>
<dbReference type="KEGG" id="ggr:HKW67_06325"/>
<keyword evidence="4" id="KW-0479">Metal-binding</keyword>
<evidence type="ECO:0000256" key="8">
    <source>
        <dbReference type="ARBA" id="ARBA00048968"/>
    </source>
</evidence>
<dbReference type="SUPFAM" id="SSF64438">
    <property type="entry name" value="CNF1/YfiH-like putative cysteine hydrolases"/>
    <property type="match status" value="1"/>
</dbReference>
<protein>
    <submittedName>
        <fullName evidence="10">Laccase domain-containing protein</fullName>
    </submittedName>
</protein>
<dbReference type="EMBL" id="CP053085">
    <property type="protein sequence ID" value="QJR35146.1"/>
    <property type="molecule type" value="Genomic_DNA"/>
</dbReference>
<keyword evidence="11" id="KW-1185">Reference proteome</keyword>
<comment type="catalytic activity">
    <reaction evidence="7">
        <text>adenosine + H2O + H(+) = inosine + NH4(+)</text>
        <dbReference type="Rhea" id="RHEA:24408"/>
        <dbReference type="ChEBI" id="CHEBI:15377"/>
        <dbReference type="ChEBI" id="CHEBI:15378"/>
        <dbReference type="ChEBI" id="CHEBI:16335"/>
        <dbReference type="ChEBI" id="CHEBI:17596"/>
        <dbReference type="ChEBI" id="CHEBI:28938"/>
        <dbReference type="EC" id="3.5.4.4"/>
    </reaction>
    <physiologicalReaction direction="left-to-right" evidence="7">
        <dbReference type="Rhea" id="RHEA:24409"/>
    </physiologicalReaction>
</comment>
<dbReference type="GO" id="GO:0016787">
    <property type="term" value="F:hydrolase activity"/>
    <property type="evidence" value="ECO:0007669"/>
    <property type="project" value="UniProtKB-KW"/>
</dbReference>